<dbReference type="Pfam" id="PF00313">
    <property type="entry name" value="CSD"/>
    <property type="match status" value="1"/>
</dbReference>
<dbReference type="InterPro" id="IPR050181">
    <property type="entry name" value="Cold_shock_domain"/>
</dbReference>
<dbReference type="PRINTS" id="PR00050">
    <property type="entry name" value="COLDSHOCK"/>
</dbReference>
<evidence type="ECO:0000313" key="2">
    <source>
        <dbReference type="EMBL" id="GAA3109810.1"/>
    </source>
</evidence>
<evidence type="ECO:0000313" key="3">
    <source>
        <dbReference type="Proteomes" id="UP001501637"/>
    </source>
</evidence>
<comment type="caution">
    <text evidence="2">The sequence shown here is derived from an EMBL/GenBank/DDBJ whole genome shotgun (WGS) entry which is preliminary data.</text>
</comment>
<dbReference type="PROSITE" id="PS51857">
    <property type="entry name" value="CSD_2"/>
    <property type="match status" value="1"/>
</dbReference>
<gene>
    <name evidence="2" type="ORF">GCM10010449_35340</name>
</gene>
<sequence length="149" mass="15942">MVAGRVVRFDGARGYGFIAPEHGGEDVFLHANDLLIPEPLVYSGARVEFEIEEGERGPKASSVRLPQGAQAPTAPPFVARAQVPPSIQASAAGFDDGEEPTCDVLSVAEYSFEVTELLLGAAPWMTGEQITQLREQLVQHGKSHGWAEG</sequence>
<proteinExistence type="predicted"/>
<dbReference type="SMART" id="SM00357">
    <property type="entry name" value="CSP"/>
    <property type="match status" value="1"/>
</dbReference>
<dbReference type="CDD" id="cd04458">
    <property type="entry name" value="CSP_CDS"/>
    <property type="match status" value="1"/>
</dbReference>
<evidence type="ECO:0000259" key="1">
    <source>
        <dbReference type="PROSITE" id="PS51857"/>
    </source>
</evidence>
<protein>
    <submittedName>
        <fullName evidence="2">Cold shock domain-containing protein</fullName>
    </submittedName>
</protein>
<feature type="domain" description="CSD" evidence="1">
    <location>
        <begin position="1"/>
        <end position="65"/>
    </location>
</feature>
<dbReference type="SUPFAM" id="SSF50249">
    <property type="entry name" value="Nucleic acid-binding proteins"/>
    <property type="match status" value="1"/>
</dbReference>
<name>A0ABP6MFQ3_9ACTN</name>
<reference evidence="3" key="1">
    <citation type="journal article" date="2019" name="Int. J. Syst. Evol. Microbiol.">
        <title>The Global Catalogue of Microorganisms (GCM) 10K type strain sequencing project: providing services to taxonomists for standard genome sequencing and annotation.</title>
        <authorList>
            <consortium name="The Broad Institute Genomics Platform"/>
            <consortium name="The Broad Institute Genome Sequencing Center for Infectious Disease"/>
            <person name="Wu L."/>
            <person name="Ma J."/>
        </authorList>
    </citation>
    <scope>NUCLEOTIDE SEQUENCE [LARGE SCALE GENOMIC DNA]</scope>
    <source>
        <strain evidence="3">JCM 9092</strain>
    </source>
</reference>
<organism evidence="2 3">
    <name type="scientific">Streptomyces rectiviolaceus</name>
    <dbReference type="NCBI Taxonomy" id="332591"/>
    <lineage>
        <taxon>Bacteria</taxon>
        <taxon>Bacillati</taxon>
        <taxon>Actinomycetota</taxon>
        <taxon>Actinomycetes</taxon>
        <taxon>Kitasatosporales</taxon>
        <taxon>Streptomycetaceae</taxon>
        <taxon>Streptomyces</taxon>
    </lineage>
</organism>
<dbReference type="Proteomes" id="UP001501637">
    <property type="component" value="Unassembled WGS sequence"/>
</dbReference>
<accession>A0ABP6MFQ3</accession>
<dbReference type="EMBL" id="BAAAUG010000060">
    <property type="protein sequence ID" value="GAA3109810.1"/>
    <property type="molecule type" value="Genomic_DNA"/>
</dbReference>
<dbReference type="Gene3D" id="2.40.50.140">
    <property type="entry name" value="Nucleic acid-binding proteins"/>
    <property type="match status" value="1"/>
</dbReference>
<dbReference type="PANTHER" id="PTHR11544">
    <property type="entry name" value="COLD SHOCK DOMAIN CONTAINING PROTEINS"/>
    <property type="match status" value="1"/>
</dbReference>
<dbReference type="InterPro" id="IPR012340">
    <property type="entry name" value="NA-bd_OB-fold"/>
</dbReference>
<dbReference type="InterPro" id="IPR002059">
    <property type="entry name" value="CSP_DNA-bd"/>
</dbReference>
<dbReference type="RefSeq" id="WP_344521939.1">
    <property type="nucleotide sequence ID" value="NZ_BAAAUG010000060.1"/>
</dbReference>
<keyword evidence="3" id="KW-1185">Reference proteome</keyword>
<dbReference type="InterPro" id="IPR011129">
    <property type="entry name" value="CSD"/>
</dbReference>